<accession>A0A0A1ZZZ4</accession>
<sequence>MITKEEEKEFKKPKLYKIWNFLIYGTSIAIGVFLVYLYSAYVFINK</sequence>
<dbReference type="AlphaFoldDB" id="A0A0A1ZZZ4"/>
<dbReference type="EMBL" id="JNAJ01000001">
    <property type="protein sequence ID" value="KGF93844.1"/>
    <property type="molecule type" value="Genomic_DNA"/>
</dbReference>
<evidence type="ECO:0000313" key="3">
    <source>
        <dbReference type="Proteomes" id="UP000030491"/>
    </source>
</evidence>
<keyword evidence="1" id="KW-0812">Transmembrane</keyword>
<keyword evidence="1" id="KW-1133">Transmembrane helix</keyword>
<keyword evidence="1" id="KW-0472">Membrane</keyword>
<feature type="transmembrane region" description="Helical" evidence="1">
    <location>
        <begin position="21"/>
        <end position="44"/>
    </location>
</feature>
<dbReference type="Proteomes" id="UP000030491">
    <property type="component" value="Unassembled WGS sequence"/>
</dbReference>
<gene>
    <name evidence="2" type="ORF">EU93_0038</name>
</gene>
<comment type="caution">
    <text evidence="2">The sequence shown here is derived from an EMBL/GenBank/DDBJ whole genome shotgun (WGS) entry which is preliminary data.</text>
</comment>
<proteinExistence type="predicted"/>
<organism evidence="2 3">
    <name type="scientific">Prochlorococcus marinus str. MIT 9116</name>
    <dbReference type="NCBI Taxonomy" id="167544"/>
    <lineage>
        <taxon>Bacteria</taxon>
        <taxon>Bacillati</taxon>
        <taxon>Cyanobacteriota</taxon>
        <taxon>Cyanophyceae</taxon>
        <taxon>Synechococcales</taxon>
        <taxon>Prochlorococcaceae</taxon>
        <taxon>Prochlorococcus</taxon>
    </lineage>
</organism>
<evidence type="ECO:0000256" key="1">
    <source>
        <dbReference type="SAM" id="Phobius"/>
    </source>
</evidence>
<evidence type="ECO:0000313" key="2">
    <source>
        <dbReference type="EMBL" id="KGF93844.1"/>
    </source>
</evidence>
<protein>
    <submittedName>
        <fullName evidence="2">Uncharacterized protein</fullName>
    </submittedName>
</protein>
<reference evidence="3" key="1">
    <citation type="journal article" date="2014" name="Sci. Data">
        <title>Genomes of diverse isolates of the marine cyanobacterium Prochlorococcus.</title>
        <authorList>
            <person name="Biller S."/>
            <person name="Berube P."/>
            <person name="Thompson J."/>
            <person name="Kelly L."/>
            <person name="Roggensack S."/>
            <person name="Awad L."/>
            <person name="Roache-Johnson K."/>
            <person name="Ding H."/>
            <person name="Giovannoni S.J."/>
            <person name="Moore L.R."/>
            <person name="Chisholm S.W."/>
        </authorList>
    </citation>
    <scope>NUCLEOTIDE SEQUENCE [LARGE SCALE GENOMIC DNA]</scope>
</reference>
<name>A0A0A1ZZZ4_PROMR</name>